<dbReference type="SUPFAM" id="SSF81330">
    <property type="entry name" value="Gated mechanosensitive channel"/>
    <property type="match status" value="1"/>
</dbReference>
<keyword evidence="4 9" id="KW-0812">Transmembrane</keyword>
<keyword evidence="8" id="KW-0407">Ion channel</keyword>
<evidence type="ECO:0000256" key="7">
    <source>
        <dbReference type="ARBA" id="ARBA00023136"/>
    </source>
</evidence>
<dbReference type="EMBL" id="CAFBPN010000040">
    <property type="protein sequence ID" value="CAB5021156.1"/>
    <property type="molecule type" value="Genomic_DNA"/>
</dbReference>
<gene>
    <name evidence="10" type="ORF">UFOPK4098_00874</name>
    <name evidence="11" type="ORF">UFOPK4347_01499</name>
</gene>
<evidence type="ECO:0000256" key="1">
    <source>
        <dbReference type="ARBA" id="ARBA00004141"/>
    </source>
</evidence>
<evidence type="ECO:0000313" key="11">
    <source>
        <dbReference type="EMBL" id="CAB5067529.1"/>
    </source>
</evidence>
<evidence type="ECO:0000256" key="3">
    <source>
        <dbReference type="ARBA" id="ARBA00022475"/>
    </source>
</evidence>
<dbReference type="InterPro" id="IPR001185">
    <property type="entry name" value="MS_channel"/>
</dbReference>
<evidence type="ECO:0000256" key="5">
    <source>
        <dbReference type="ARBA" id="ARBA00022989"/>
    </source>
</evidence>
<dbReference type="InterPro" id="IPR036019">
    <property type="entry name" value="MscL_channel"/>
</dbReference>
<evidence type="ECO:0000313" key="10">
    <source>
        <dbReference type="EMBL" id="CAB5021156.1"/>
    </source>
</evidence>
<evidence type="ECO:0000256" key="9">
    <source>
        <dbReference type="SAM" id="Phobius"/>
    </source>
</evidence>
<dbReference type="Pfam" id="PF01741">
    <property type="entry name" value="MscL"/>
    <property type="match status" value="1"/>
</dbReference>
<dbReference type="PANTHER" id="PTHR30266:SF2">
    <property type="entry name" value="LARGE-CONDUCTANCE MECHANOSENSITIVE CHANNEL"/>
    <property type="match status" value="1"/>
</dbReference>
<sequence>MPKAIEKPSKVVKEFREFIDRGNVVEIGVAFVMGATFKTIIDAFAGDGKDNQGILGGILGAIFGGKQPNFNNKGLTLNGSFLPFGTLLSAVINFLLVAFVMFTIVKLYNKFRTAAAVPSTNDLLAEIRDELRKSNGTSHS</sequence>
<reference evidence="10" key="1">
    <citation type="submission" date="2020-05" db="EMBL/GenBank/DDBJ databases">
        <authorList>
            <person name="Chiriac C."/>
            <person name="Salcher M."/>
            <person name="Ghai R."/>
            <person name="Kavagutti S V."/>
        </authorList>
    </citation>
    <scope>NUCLEOTIDE SEQUENCE</scope>
</reference>
<organism evidence="10">
    <name type="scientific">freshwater metagenome</name>
    <dbReference type="NCBI Taxonomy" id="449393"/>
    <lineage>
        <taxon>unclassified sequences</taxon>
        <taxon>metagenomes</taxon>
        <taxon>ecological metagenomes</taxon>
    </lineage>
</organism>
<keyword evidence="2" id="KW-0813">Transport</keyword>
<evidence type="ECO:0000256" key="2">
    <source>
        <dbReference type="ARBA" id="ARBA00022448"/>
    </source>
</evidence>
<dbReference type="InterPro" id="IPR037673">
    <property type="entry name" value="MSC/AndL"/>
</dbReference>
<keyword evidence="3" id="KW-1003">Cell membrane</keyword>
<dbReference type="GO" id="GO:0016020">
    <property type="term" value="C:membrane"/>
    <property type="evidence" value="ECO:0007669"/>
    <property type="project" value="UniProtKB-SubCell"/>
</dbReference>
<dbReference type="PANTHER" id="PTHR30266">
    <property type="entry name" value="MECHANOSENSITIVE CHANNEL MSCL"/>
    <property type="match status" value="1"/>
</dbReference>
<name>A0A6J7QWF9_9ZZZZ</name>
<dbReference type="AlphaFoldDB" id="A0A6J7QWF9"/>
<evidence type="ECO:0000256" key="8">
    <source>
        <dbReference type="ARBA" id="ARBA00023303"/>
    </source>
</evidence>
<keyword evidence="6" id="KW-0406">Ion transport</keyword>
<comment type="subcellular location">
    <subcellularLocation>
        <location evidence="1">Membrane</location>
        <topology evidence="1">Multi-pass membrane protein</topology>
    </subcellularLocation>
</comment>
<accession>A0A6J7QWF9</accession>
<dbReference type="EMBL" id="CAFBQU010000059">
    <property type="protein sequence ID" value="CAB5067529.1"/>
    <property type="molecule type" value="Genomic_DNA"/>
</dbReference>
<proteinExistence type="predicted"/>
<keyword evidence="7 9" id="KW-0472">Membrane</keyword>
<feature type="transmembrane region" description="Helical" evidence="9">
    <location>
        <begin position="81"/>
        <end position="105"/>
    </location>
</feature>
<dbReference type="GO" id="GO:0008381">
    <property type="term" value="F:mechanosensitive monoatomic ion channel activity"/>
    <property type="evidence" value="ECO:0007669"/>
    <property type="project" value="InterPro"/>
</dbReference>
<evidence type="ECO:0000256" key="4">
    <source>
        <dbReference type="ARBA" id="ARBA00022692"/>
    </source>
</evidence>
<dbReference type="PRINTS" id="PR01264">
    <property type="entry name" value="MECHCHANNEL"/>
</dbReference>
<protein>
    <submittedName>
        <fullName evidence="10">Unannotated protein</fullName>
    </submittedName>
</protein>
<keyword evidence="5 9" id="KW-1133">Transmembrane helix</keyword>
<evidence type="ECO:0000256" key="6">
    <source>
        <dbReference type="ARBA" id="ARBA00023065"/>
    </source>
</evidence>
<dbReference type="Gene3D" id="1.10.1200.120">
    <property type="entry name" value="Large-conductance mechanosensitive channel, MscL, domain 1"/>
    <property type="match status" value="1"/>
</dbReference>